<evidence type="ECO:0000259" key="1">
    <source>
        <dbReference type="PROSITE" id="PS50125"/>
    </source>
</evidence>
<sequence length="188" mass="19854">MALDLSREHDAYAELAADGATDFFAMALEHGDGSVQGSSLTTHHPDGFSDADIQAFEVTRHALAAAMEPIAMRESQQRLLRTYLGDGPAVEIGDGHIKSGENTSVSAAILSADFGPVTFGNIGSPDRLDYTVFGPPVNMASRVQALSKGVNHPALFTSALAQNPQANTSSIGHHDIRGVADPVELFRL</sequence>
<reference evidence="3" key="1">
    <citation type="submission" date="2018-03" db="EMBL/GenBank/DDBJ databases">
        <authorList>
            <person name="Rodrigo-Torres L."/>
            <person name="Arahal R. D."/>
            <person name="Lucena T."/>
        </authorList>
    </citation>
    <scope>NUCLEOTIDE SEQUENCE [LARGE SCALE GENOMIC DNA]</scope>
    <source>
        <strain evidence="3">CECT 7615</strain>
    </source>
</reference>
<dbReference type="RefSeq" id="WP_108785516.1">
    <property type="nucleotide sequence ID" value="NZ_ONZG01000002.1"/>
</dbReference>
<dbReference type="InterPro" id="IPR029787">
    <property type="entry name" value="Nucleotide_cyclase"/>
</dbReference>
<name>A0A2R8C465_9RHOB</name>
<protein>
    <recommendedName>
        <fullName evidence="1">Guanylate cyclase domain-containing protein</fullName>
    </recommendedName>
</protein>
<feature type="domain" description="Guanylate cyclase" evidence="1">
    <location>
        <begin position="110"/>
        <end position="144"/>
    </location>
</feature>
<dbReference type="AlphaFoldDB" id="A0A2R8C465"/>
<dbReference type="OrthoDB" id="4565346at2"/>
<dbReference type="GO" id="GO:0004016">
    <property type="term" value="F:adenylate cyclase activity"/>
    <property type="evidence" value="ECO:0007669"/>
    <property type="project" value="UniProtKB-ARBA"/>
</dbReference>
<dbReference type="SUPFAM" id="SSF55073">
    <property type="entry name" value="Nucleotide cyclase"/>
    <property type="match status" value="1"/>
</dbReference>
<dbReference type="Proteomes" id="UP000244898">
    <property type="component" value="Unassembled WGS sequence"/>
</dbReference>
<evidence type="ECO:0000313" key="3">
    <source>
        <dbReference type="Proteomes" id="UP000244898"/>
    </source>
</evidence>
<dbReference type="GO" id="GO:0009190">
    <property type="term" value="P:cyclic nucleotide biosynthetic process"/>
    <property type="evidence" value="ECO:0007669"/>
    <property type="project" value="InterPro"/>
</dbReference>
<dbReference type="EMBL" id="ONZG01000002">
    <property type="protein sequence ID" value="SPJ27202.1"/>
    <property type="molecule type" value="Genomic_DNA"/>
</dbReference>
<dbReference type="Gene3D" id="3.30.70.1230">
    <property type="entry name" value="Nucleotide cyclase"/>
    <property type="match status" value="1"/>
</dbReference>
<gene>
    <name evidence="2" type="ORF">TRM7615_00685</name>
</gene>
<evidence type="ECO:0000313" key="2">
    <source>
        <dbReference type="EMBL" id="SPJ27202.1"/>
    </source>
</evidence>
<dbReference type="GO" id="GO:0035556">
    <property type="term" value="P:intracellular signal transduction"/>
    <property type="evidence" value="ECO:0007669"/>
    <property type="project" value="InterPro"/>
</dbReference>
<proteinExistence type="predicted"/>
<keyword evidence="3" id="KW-1185">Reference proteome</keyword>
<organism evidence="2 3">
    <name type="scientific">Falsiruegeria mediterranea M17</name>
    <dbReference type="NCBI Taxonomy" id="1200281"/>
    <lineage>
        <taxon>Bacteria</taxon>
        <taxon>Pseudomonadati</taxon>
        <taxon>Pseudomonadota</taxon>
        <taxon>Alphaproteobacteria</taxon>
        <taxon>Rhodobacterales</taxon>
        <taxon>Roseobacteraceae</taxon>
        <taxon>Falsiruegeria</taxon>
    </lineage>
</organism>
<dbReference type="InterPro" id="IPR001054">
    <property type="entry name" value="A/G_cyclase"/>
</dbReference>
<accession>A0A2R8C465</accession>
<dbReference type="PROSITE" id="PS50125">
    <property type="entry name" value="GUANYLATE_CYCLASE_2"/>
    <property type="match status" value="1"/>
</dbReference>